<dbReference type="RefSeq" id="WP_072325848.1">
    <property type="nucleotide sequence ID" value="NZ_FPJW01000005.1"/>
</dbReference>
<evidence type="ECO:0000256" key="1">
    <source>
        <dbReference type="ARBA" id="ARBA00001936"/>
    </source>
</evidence>
<comment type="catalytic activity">
    <reaction evidence="14 18">
        <text>DNA(n) + a 2'-deoxyribonucleoside 5'-triphosphate = DNA(n+1) + diphosphate</text>
        <dbReference type="Rhea" id="RHEA:22508"/>
        <dbReference type="Rhea" id="RHEA-COMP:17339"/>
        <dbReference type="Rhea" id="RHEA-COMP:17340"/>
        <dbReference type="ChEBI" id="CHEBI:33019"/>
        <dbReference type="ChEBI" id="CHEBI:61560"/>
        <dbReference type="ChEBI" id="CHEBI:173112"/>
        <dbReference type="EC" id="2.7.7.7"/>
    </reaction>
</comment>
<dbReference type="GO" id="GO:0045004">
    <property type="term" value="P:DNA replication proofreading"/>
    <property type="evidence" value="ECO:0007669"/>
    <property type="project" value="TreeGrafter"/>
</dbReference>
<feature type="binding site" evidence="16">
    <location>
        <position position="163"/>
    </location>
    <ligand>
        <name>substrate</name>
    </ligand>
</feature>
<evidence type="ECO:0000256" key="10">
    <source>
        <dbReference type="ARBA" id="ARBA00022839"/>
    </source>
</evidence>
<comment type="cofactor">
    <cofactor evidence="1 18">
        <name>Mn(2+)</name>
        <dbReference type="ChEBI" id="CHEBI:29035"/>
    </cofactor>
</comment>
<comment type="subunit">
    <text evidence="18">DNA polymerase III contains a core (composed of alpha, epsilon and theta chains) that associates with a tau subunit. This core dimerizes to form the POLIII' complex. PolIII' associates with the gamma complex (composed of gamma, delta, delta', psi and chi chains) and with the beta chain to form the complete DNA polymerase III complex.</text>
</comment>
<comment type="function">
    <text evidence="18">DNA polymerase III is a complex, multichain enzyme responsible for most of the replicative synthesis in bacteria. The epsilon subunit contain the editing function and is a proofreading 3'-5' exonuclease.</text>
</comment>
<keyword evidence="13 17" id="KW-0464">Manganese</keyword>
<sequence>MRQIVLDTETTGMDPKEGHRLIEIGCVELISRRFTGNNFHVYLNPEREVDVEATQVHGFTWDDLKDKPLFIQVADDFLRYIEGSELLIHNAPFDVGFLNAELQWLNEQLGQQRYGRIEDYCKVFDTLAFARRRHPGQRNSLDALCKRYEVDNSGRTLHGALLDSEILADVYLTMTGGQTNLLLGDEDDELNQSGRDLLSSIRRVDSNRPALKVLQASAAELDAHRAKLELIQGKAGRCFWLELEAAAANPQEGVDVAPTAG</sequence>
<dbReference type="InterPro" id="IPR013520">
    <property type="entry name" value="Ribonucl_H"/>
</dbReference>
<feature type="domain" description="Exonuclease" evidence="19">
    <location>
        <begin position="2"/>
        <end position="180"/>
    </location>
</feature>
<dbReference type="Proteomes" id="UP000182350">
    <property type="component" value="Unassembled WGS sequence"/>
</dbReference>
<evidence type="ECO:0000259" key="19">
    <source>
        <dbReference type="SMART" id="SM00479"/>
    </source>
</evidence>
<organism evidence="20 21">
    <name type="scientific">Marinospirillum alkaliphilum DSM 21637</name>
    <dbReference type="NCBI Taxonomy" id="1122209"/>
    <lineage>
        <taxon>Bacteria</taxon>
        <taxon>Pseudomonadati</taxon>
        <taxon>Pseudomonadota</taxon>
        <taxon>Gammaproteobacteria</taxon>
        <taxon>Oceanospirillales</taxon>
        <taxon>Oceanospirillaceae</taxon>
        <taxon>Marinospirillum</taxon>
    </lineage>
</organism>
<dbReference type="Gene3D" id="3.30.420.10">
    <property type="entry name" value="Ribonuclease H-like superfamily/Ribonuclease H"/>
    <property type="match status" value="1"/>
</dbReference>
<dbReference type="SMART" id="SM00479">
    <property type="entry name" value="EXOIII"/>
    <property type="match status" value="1"/>
</dbReference>
<dbReference type="PANTHER" id="PTHR30231:SF41">
    <property type="entry name" value="DNA POLYMERASE III SUBUNIT EPSILON"/>
    <property type="match status" value="1"/>
</dbReference>
<name>A0A1K1WZI6_9GAMM</name>
<dbReference type="OrthoDB" id="9804290at2"/>
<feature type="binding site" evidence="17">
    <location>
        <position position="163"/>
    </location>
    <ligand>
        <name>a divalent metal cation</name>
        <dbReference type="ChEBI" id="CHEBI:60240"/>
        <label>1</label>
        <note>catalytic</note>
    </ligand>
</feature>
<evidence type="ECO:0000256" key="5">
    <source>
        <dbReference type="ARBA" id="ARBA00022695"/>
    </source>
</evidence>
<evidence type="ECO:0000256" key="11">
    <source>
        <dbReference type="ARBA" id="ARBA00022842"/>
    </source>
</evidence>
<dbReference type="NCBIfam" id="TIGR01406">
    <property type="entry name" value="dnaQ_proteo"/>
    <property type="match status" value="1"/>
</dbReference>
<evidence type="ECO:0000256" key="4">
    <source>
        <dbReference type="ARBA" id="ARBA00022679"/>
    </source>
</evidence>
<protein>
    <recommendedName>
        <fullName evidence="3 18">DNA polymerase III subunit epsilon</fullName>
        <ecNumber evidence="2 18">2.7.7.7</ecNumber>
    </recommendedName>
</protein>
<feature type="binding site" evidence="16">
    <location>
        <position position="9"/>
    </location>
    <ligand>
        <name>substrate</name>
    </ligand>
</feature>
<dbReference type="AlphaFoldDB" id="A0A1K1WZI6"/>
<keyword evidence="12 18" id="KW-0239">DNA-directed DNA polymerase</keyword>
<evidence type="ECO:0000256" key="2">
    <source>
        <dbReference type="ARBA" id="ARBA00012417"/>
    </source>
</evidence>
<feature type="binding site" evidence="16">
    <location>
        <position position="7"/>
    </location>
    <ligand>
        <name>substrate</name>
    </ligand>
</feature>
<keyword evidence="21" id="KW-1185">Reference proteome</keyword>
<feature type="binding site" evidence="16">
    <location>
        <position position="57"/>
    </location>
    <ligand>
        <name>substrate</name>
    </ligand>
</feature>
<dbReference type="GO" id="GO:0003677">
    <property type="term" value="F:DNA binding"/>
    <property type="evidence" value="ECO:0007669"/>
    <property type="project" value="InterPro"/>
</dbReference>
<dbReference type="NCBIfam" id="NF004316">
    <property type="entry name" value="PRK05711.1"/>
    <property type="match status" value="1"/>
</dbReference>
<accession>A0A1K1WZI6</accession>
<dbReference type="PANTHER" id="PTHR30231">
    <property type="entry name" value="DNA POLYMERASE III SUBUNIT EPSILON"/>
    <property type="match status" value="1"/>
</dbReference>
<dbReference type="GO" id="GO:0005829">
    <property type="term" value="C:cytosol"/>
    <property type="evidence" value="ECO:0007669"/>
    <property type="project" value="TreeGrafter"/>
</dbReference>
<reference evidence="20 21" key="1">
    <citation type="submission" date="2016-11" db="EMBL/GenBank/DDBJ databases">
        <authorList>
            <person name="Jaros S."/>
            <person name="Januszkiewicz K."/>
            <person name="Wedrychowicz H."/>
        </authorList>
    </citation>
    <scope>NUCLEOTIDE SEQUENCE [LARGE SCALE GENOMIC DNA]</scope>
    <source>
        <strain evidence="20 21">DSM 21637</strain>
    </source>
</reference>
<evidence type="ECO:0000313" key="21">
    <source>
        <dbReference type="Proteomes" id="UP000182350"/>
    </source>
</evidence>
<evidence type="ECO:0000256" key="12">
    <source>
        <dbReference type="ARBA" id="ARBA00022932"/>
    </source>
</evidence>
<dbReference type="GO" id="GO:0046872">
    <property type="term" value="F:metal ion binding"/>
    <property type="evidence" value="ECO:0007669"/>
    <property type="project" value="UniProtKB-KW"/>
</dbReference>
<evidence type="ECO:0000256" key="7">
    <source>
        <dbReference type="ARBA" id="ARBA00022722"/>
    </source>
</evidence>
<dbReference type="EMBL" id="FPJW01000005">
    <property type="protein sequence ID" value="SFX42467.1"/>
    <property type="molecule type" value="Genomic_DNA"/>
</dbReference>
<evidence type="ECO:0000256" key="9">
    <source>
        <dbReference type="ARBA" id="ARBA00022801"/>
    </source>
</evidence>
<proteinExistence type="predicted"/>
<evidence type="ECO:0000256" key="16">
    <source>
        <dbReference type="PIRSR" id="PIRSR606309-2"/>
    </source>
</evidence>
<dbReference type="InterPro" id="IPR012337">
    <property type="entry name" value="RNaseH-like_sf"/>
</dbReference>
<evidence type="ECO:0000256" key="15">
    <source>
        <dbReference type="PIRSR" id="PIRSR606309-1"/>
    </source>
</evidence>
<keyword evidence="11 17" id="KW-0460">Magnesium</keyword>
<dbReference type="InterPro" id="IPR006054">
    <property type="entry name" value="DnaQ"/>
</dbReference>
<dbReference type="InterPro" id="IPR036397">
    <property type="entry name" value="RNaseH_sf"/>
</dbReference>
<dbReference type="FunFam" id="3.30.420.10:FF:000012">
    <property type="entry name" value="DNA polymerase III subunit epsilon"/>
    <property type="match status" value="1"/>
</dbReference>
<keyword evidence="6 18" id="KW-0235">DNA replication</keyword>
<keyword evidence="7 18" id="KW-0540">Nuclease</keyword>
<dbReference type="GO" id="GO:0003887">
    <property type="term" value="F:DNA-directed DNA polymerase activity"/>
    <property type="evidence" value="ECO:0007669"/>
    <property type="project" value="UniProtKB-KW"/>
</dbReference>
<feature type="binding site" evidence="17">
    <location>
        <position position="7"/>
    </location>
    <ligand>
        <name>a divalent metal cation</name>
        <dbReference type="ChEBI" id="CHEBI:60240"/>
        <label>1</label>
        <note>catalytic</note>
    </ligand>
</feature>
<dbReference type="EC" id="2.7.7.7" evidence="2 18"/>
<evidence type="ECO:0000256" key="17">
    <source>
        <dbReference type="PIRSR" id="PIRSR606309-3"/>
    </source>
</evidence>
<feature type="binding site" evidence="17">
    <location>
        <position position="9"/>
    </location>
    <ligand>
        <name>a divalent metal cation</name>
        <dbReference type="ChEBI" id="CHEBI:60240"/>
        <label>1</label>
        <note>catalytic</note>
    </ligand>
</feature>
<dbReference type="STRING" id="1122209.SAMN02745752_01605"/>
<keyword evidence="8 17" id="KW-0479">Metal-binding</keyword>
<dbReference type="NCBIfam" id="TIGR00573">
    <property type="entry name" value="dnaq"/>
    <property type="match status" value="1"/>
</dbReference>
<keyword evidence="10 18" id="KW-0269">Exonuclease</keyword>
<evidence type="ECO:0000256" key="14">
    <source>
        <dbReference type="ARBA" id="ARBA00049244"/>
    </source>
</evidence>
<evidence type="ECO:0000256" key="6">
    <source>
        <dbReference type="ARBA" id="ARBA00022705"/>
    </source>
</evidence>
<dbReference type="CDD" id="cd06131">
    <property type="entry name" value="DNA_pol_III_epsilon_Ecoli_like"/>
    <property type="match status" value="1"/>
</dbReference>
<dbReference type="SUPFAM" id="SSF53098">
    <property type="entry name" value="Ribonuclease H-like"/>
    <property type="match status" value="1"/>
</dbReference>
<feature type="binding site" evidence="16">
    <location>
        <position position="52"/>
    </location>
    <ligand>
        <name>substrate</name>
    </ligand>
</feature>
<gene>
    <name evidence="18" type="primary">dnaQ</name>
    <name evidence="20" type="ORF">SAMN02745752_01605</name>
</gene>
<dbReference type="GO" id="GO:0008408">
    <property type="term" value="F:3'-5' exonuclease activity"/>
    <property type="evidence" value="ECO:0007669"/>
    <property type="project" value="TreeGrafter"/>
</dbReference>
<comment type="cofactor">
    <cofactor evidence="17">
        <name>Mg(2+)</name>
        <dbReference type="ChEBI" id="CHEBI:18420"/>
    </cofactor>
    <cofactor evidence="17">
        <name>Mn(2+)</name>
        <dbReference type="ChEBI" id="CHEBI:29035"/>
    </cofactor>
    <text evidence="17">Binds 2 divalent metal cations. Magnesium or manganese.</text>
</comment>
<dbReference type="InterPro" id="IPR006309">
    <property type="entry name" value="DnaQ_proteo"/>
</dbReference>
<evidence type="ECO:0000256" key="8">
    <source>
        <dbReference type="ARBA" id="ARBA00022723"/>
    </source>
</evidence>
<evidence type="ECO:0000256" key="18">
    <source>
        <dbReference type="RuleBase" id="RU364087"/>
    </source>
</evidence>
<keyword evidence="9 18" id="KW-0378">Hydrolase</keyword>
<evidence type="ECO:0000256" key="3">
    <source>
        <dbReference type="ARBA" id="ARBA00020352"/>
    </source>
</evidence>
<keyword evidence="5 18" id="KW-0548">Nucleotidyltransferase</keyword>
<evidence type="ECO:0000256" key="13">
    <source>
        <dbReference type="ARBA" id="ARBA00023211"/>
    </source>
</evidence>
<feature type="active site" description="Proton acceptor" evidence="15">
    <location>
        <position position="158"/>
    </location>
</feature>
<evidence type="ECO:0000313" key="20">
    <source>
        <dbReference type="EMBL" id="SFX42467.1"/>
    </source>
</evidence>
<keyword evidence="4 18" id="KW-0808">Transferase</keyword>
<dbReference type="Pfam" id="PF00929">
    <property type="entry name" value="RNase_T"/>
    <property type="match status" value="1"/>
</dbReference>